<evidence type="ECO:0000256" key="1">
    <source>
        <dbReference type="SAM" id="Phobius"/>
    </source>
</evidence>
<keyword evidence="1" id="KW-0472">Membrane</keyword>
<name>A0A078BA78_STYLE</name>
<dbReference type="Pfam" id="PF00892">
    <property type="entry name" value="EamA"/>
    <property type="match status" value="1"/>
</dbReference>
<sequence>MIEISKIDAILGLLLMFFAIFMMNVSSVYIKLILQSNSTFTAIEVMFVRGFFQMIINQLVMQVFNMLTSFSGVLVIVYFSAQDNAKQQSTGLAQVSHFMFIAAIVMNFVSATAIGFTNVVIKQLKGLHWSILSGFQGSMSLVASLIIWLLYRFVYIRESFQYNFTLNDYHYMIGLGIFAGFGQIFWVKALLLDKAGRCASLTLLNIVFGFFFDVLIFNYNLRIYEILGGSVIILCSALVFIIKLRTKNE</sequence>
<keyword evidence="4" id="KW-1185">Reference proteome</keyword>
<evidence type="ECO:0000313" key="3">
    <source>
        <dbReference type="EMBL" id="CDW91425.1"/>
    </source>
</evidence>
<dbReference type="GO" id="GO:0016020">
    <property type="term" value="C:membrane"/>
    <property type="evidence" value="ECO:0007669"/>
    <property type="project" value="InterPro"/>
</dbReference>
<feature type="domain" description="EamA" evidence="2">
    <location>
        <begin position="103"/>
        <end position="240"/>
    </location>
</feature>
<dbReference type="EMBL" id="CCKQ01019410">
    <property type="protein sequence ID" value="CDW91425.1"/>
    <property type="molecule type" value="Genomic_DNA"/>
</dbReference>
<feature type="transmembrane region" description="Helical" evidence="1">
    <location>
        <begin position="7"/>
        <end position="26"/>
    </location>
</feature>
<protein>
    <submittedName>
        <fullName evidence="3">Transmembrane protein 20-like</fullName>
    </submittedName>
</protein>
<dbReference type="OrthoDB" id="306876at2759"/>
<dbReference type="PANTHER" id="PTHR22911:SF137">
    <property type="entry name" value="SOLUTE CARRIER FAMILY 35 MEMBER G2-RELATED"/>
    <property type="match status" value="1"/>
</dbReference>
<reference evidence="3 4" key="1">
    <citation type="submission" date="2014-06" db="EMBL/GenBank/DDBJ databases">
        <authorList>
            <person name="Swart Estienne"/>
        </authorList>
    </citation>
    <scope>NUCLEOTIDE SEQUENCE [LARGE SCALE GENOMIC DNA]</scope>
    <source>
        <strain evidence="3 4">130c</strain>
    </source>
</reference>
<keyword evidence="1" id="KW-1133">Transmembrane helix</keyword>
<feature type="transmembrane region" description="Helical" evidence="1">
    <location>
        <begin position="128"/>
        <end position="151"/>
    </location>
</feature>
<dbReference type="Proteomes" id="UP000039865">
    <property type="component" value="Unassembled WGS sequence"/>
</dbReference>
<keyword evidence="1 3" id="KW-0812">Transmembrane</keyword>
<dbReference type="InParanoid" id="A0A078BA78"/>
<evidence type="ECO:0000313" key="4">
    <source>
        <dbReference type="Proteomes" id="UP000039865"/>
    </source>
</evidence>
<feature type="transmembrane region" description="Helical" evidence="1">
    <location>
        <begin position="198"/>
        <end position="217"/>
    </location>
</feature>
<feature type="transmembrane region" description="Helical" evidence="1">
    <location>
        <begin position="99"/>
        <end position="121"/>
    </location>
</feature>
<feature type="transmembrane region" description="Helical" evidence="1">
    <location>
        <begin position="223"/>
        <end position="242"/>
    </location>
</feature>
<feature type="transmembrane region" description="Helical" evidence="1">
    <location>
        <begin position="171"/>
        <end position="191"/>
    </location>
</feature>
<gene>
    <name evidence="3" type="primary">Contig4377.g4678</name>
    <name evidence="3" type="ORF">STYLEM_20580</name>
</gene>
<feature type="transmembrane region" description="Helical" evidence="1">
    <location>
        <begin position="59"/>
        <end position="79"/>
    </location>
</feature>
<dbReference type="AlphaFoldDB" id="A0A078BA78"/>
<dbReference type="InterPro" id="IPR000620">
    <property type="entry name" value="EamA_dom"/>
</dbReference>
<proteinExistence type="predicted"/>
<dbReference type="PANTHER" id="PTHR22911">
    <property type="entry name" value="ACYL-MALONYL CONDENSING ENZYME-RELATED"/>
    <property type="match status" value="1"/>
</dbReference>
<organism evidence="3 4">
    <name type="scientific">Stylonychia lemnae</name>
    <name type="common">Ciliate</name>
    <dbReference type="NCBI Taxonomy" id="5949"/>
    <lineage>
        <taxon>Eukaryota</taxon>
        <taxon>Sar</taxon>
        <taxon>Alveolata</taxon>
        <taxon>Ciliophora</taxon>
        <taxon>Intramacronucleata</taxon>
        <taxon>Spirotrichea</taxon>
        <taxon>Stichotrichia</taxon>
        <taxon>Sporadotrichida</taxon>
        <taxon>Oxytrichidae</taxon>
        <taxon>Stylonychinae</taxon>
        <taxon>Stylonychia</taxon>
    </lineage>
</organism>
<accession>A0A078BA78</accession>
<evidence type="ECO:0000259" key="2">
    <source>
        <dbReference type="Pfam" id="PF00892"/>
    </source>
</evidence>